<accession>A0A9W8XX26</accession>
<dbReference type="EMBL" id="JAPEUX010000001">
    <property type="protein sequence ID" value="KAJ4360818.1"/>
    <property type="molecule type" value="Genomic_DNA"/>
</dbReference>
<evidence type="ECO:0000256" key="1">
    <source>
        <dbReference type="SAM" id="MobiDB-lite"/>
    </source>
</evidence>
<dbReference type="Pfam" id="PF00702">
    <property type="entry name" value="Hydrolase"/>
    <property type="match status" value="1"/>
</dbReference>
<dbReference type="GO" id="GO:0016791">
    <property type="term" value="F:phosphatase activity"/>
    <property type="evidence" value="ECO:0007669"/>
    <property type="project" value="UniProtKB-ARBA"/>
</dbReference>
<dbReference type="SFLD" id="SFLDG01129">
    <property type="entry name" value="C1.5:_HAD__Beta-PGM__Phosphata"/>
    <property type="match status" value="1"/>
</dbReference>
<dbReference type="NCBIfam" id="TIGR01549">
    <property type="entry name" value="HAD-SF-IA-v1"/>
    <property type="match status" value="1"/>
</dbReference>
<dbReference type="GeneID" id="80904915"/>
<keyword evidence="3" id="KW-1185">Reference proteome</keyword>
<protein>
    <recommendedName>
        <fullName evidence="4">HAD-like protein</fullName>
    </recommendedName>
</protein>
<dbReference type="InterPro" id="IPR006439">
    <property type="entry name" value="HAD-SF_hydro_IA"/>
</dbReference>
<dbReference type="Gene3D" id="1.10.260.80">
    <property type="match status" value="1"/>
</dbReference>
<organism evidence="2 3">
    <name type="scientific">Didymosphaeria variabile</name>
    <dbReference type="NCBI Taxonomy" id="1932322"/>
    <lineage>
        <taxon>Eukaryota</taxon>
        <taxon>Fungi</taxon>
        <taxon>Dikarya</taxon>
        <taxon>Ascomycota</taxon>
        <taxon>Pezizomycotina</taxon>
        <taxon>Dothideomycetes</taxon>
        <taxon>Pleosporomycetidae</taxon>
        <taxon>Pleosporales</taxon>
        <taxon>Massarineae</taxon>
        <taxon>Didymosphaeriaceae</taxon>
        <taxon>Didymosphaeria</taxon>
    </lineage>
</organism>
<dbReference type="AlphaFoldDB" id="A0A9W8XX26"/>
<dbReference type="InterPro" id="IPR023214">
    <property type="entry name" value="HAD_sf"/>
</dbReference>
<gene>
    <name evidence="2" type="ORF">N0V89_001385</name>
</gene>
<dbReference type="CDD" id="cd01427">
    <property type="entry name" value="HAD_like"/>
    <property type="match status" value="1"/>
</dbReference>
<evidence type="ECO:0000313" key="3">
    <source>
        <dbReference type="Proteomes" id="UP001140513"/>
    </source>
</evidence>
<feature type="region of interest" description="Disordered" evidence="1">
    <location>
        <begin position="1"/>
        <end position="22"/>
    </location>
</feature>
<dbReference type="PANTHER" id="PTHR43885">
    <property type="entry name" value="HALOACID DEHALOGENASE-LIKE HYDROLASE"/>
    <property type="match status" value="1"/>
</dbReference>
<sequence length="300" mass="33488">MQRKMAPRRFAPLDPAKKKEGDDRPVLKGIVFDVDGTLCKSKFCARYTYGITTRRTHLSIAIMRSTPTSFQDSHAVTCPAQSLGEARHHHSSITPLTQPGLPQNYMFGEMRSALGITKATDILDHVYSLPPSEQEEAQEKIRAIERKAMASQRPQAGLVQLMDYLDSRNIRKGICTRNFDAPVEHLLTTFLPKSLFHPIVTREFRPPKPDPAGILHIAKEWMYEDGGDGLIMVGDSIDDMTAGRRAGAATVLLESEANGHLKEHECTDLVVRQLDELIGILEKGFEGRDIGETEKEAEKL</sequence>
<reference evidence="2" key="1">
    <citation type="submission" date="2022-10" db="EMBL/GenBank/DDBJ databases">
        <title>Tapping the CABI collections for fungal endophytes: first genome assemblies for Collariella, Neodidymelliopsis, Ascochyta clinopodiicola, Didymella pomorum, Didymosphaeria variabile, Neocosmospora piperis and Neocucurbitaria cava.</title>
        <authorList>
            <person name="Hill R."/>
        </authorList>
    </citation>
    <scope>NUCLEOTIDE SEQUENCE</scope>
    <source>
        <strain evidence="2">IMI 356815</strain>
    </source>
</reference>
<dbReference type="SUPFAM" id="SSF56784">
    <property type="entry name" value="HAD-like"/>
    <property type="match status" value="1"/>
</dbReference>
<evidence type="ECO:0008006" key="4">
    <source>
        <dbReference type="Google" id="ProtNLM"/>
    </source>
</evidence>
<comment type="caution">
    <text evidence="2">The sequence shown here is derived from an EMBL/GenBank/DDBJ whole genome shotgun (WGS) entry which is preliminary data.</text>
</comment>
<dbReference type="RefSeq" id="XP_056077020.1">
    <property type="nucleotide sequence ID" value="XM_056210198.1"/>
</dbReference>
<dbReference type="PANTHER" id="PTHR43885:SF1">
    <property type="entry name" value="SUPERFAMILY HYDROLASE, PUTATIVE (AFU_ORTHOLOGUE AFUA_4G13290)-RELATED"/>
    <property type="match status" value="1"/>
</dbReference>
<evidence type="ECO:0000313" key="2">
    <source>
        <dbReference type="EMBL" id="KAJ4360818.1"/>
    </source>
</evidence>
<dbReference type="InterPro" id="IPR036412">
    <property type="entry name" value="HAD-like_sf"/>
</dbReference>
<dbReference type="SFLD" id="SFLDS00003">
    <property type="entry name" value="Haloacid_Dehalogenase"/>
    <property type="match status" value="1"/>
</dbReference>
<proteinExistence type="predicted"/>
<name>A0A9W8XX26_9PLEO</name>
<dbReference type="OrthoDB" id="426235at2759"/>
<dbReference type="Proteomes" id="UP001140513">
    <property type="component" value="Unassembled WGS sequence"/>
</dbReference>
<dbReference type="Gene3D" id="3.40.50.1000">
    <property type="entry name" value="HAD superfamily/HAD-like"/>
    <property type="match status" value="1"/>
</dbReference>